<dbReference type="EC" id="2.7.11.1" evidence="1"/>
<evidence type="ECO:0000256" key="5">
    <source>
        <dbReference type="ARBA" id="ARBA00022777"/>
    </source>
</evidence>
<evidence type="ECO:0000256" key="6">
    <source>
        <dbReference type="ARBA" id="ARBA00022801"/>
    </source>
</evidence>
<proteinExistence type="predicted"/>
<keyword evidence="4" id="KW-0677">Repeat</keyword>
<dbReference type="InterPro" id="IPR051347">
    <property type="entry name" value="Circadian_clock_KaiC-rel"/>
</dbReference>
<dbReference type="GeneID" id="8739198"/>
<dbReference type="RefSeq" id="WP_012939941.1">
    <property type="nucleotide sequence ID" value="NC_013741.1"/>
</dbReference>
<dbReference type="Gene3D" id="3.40.50.300">
    <property type="entry name" value="P-loop containing nucleotide triphosphate hydrolases"/>
    <property type="match status" value="2"/>
</dbReference>
<dbReference type="HOGENOM" id="CLU_023669_4_2_2"/>
<dbReference type="SMART" id="SM00382">
    <property type="entry name" value="AAA"/>
    <property type="match status" value="2"/>
</dbReference>
<dbReference type="PROSITE" id="PS51146">
    <property type="entry name" value="KAIC"/>
    <property type="match status" value="2"/>
</dbReference>
<evidence type="ECO:0000256" key="4">
    <source>
        <dbReference type="ARBA" id="ARBA00022737"/>
    </source>
</evidence>
<keyword evidence="2" id="KW-0597">Phosphoprotein</keyword>
<evidence type="ECO:0000259" key="7">
    <source>
        <dbReference type="PROSITE" id="PS51146"/>
    </source>
</evidence>
<dbReference type="eggNOG" id="arCOG01174">
    <property type="taxonomic scope" value="Archaea"/>
</dbReference>
<dbReference type="GO" id="GO:0005524">
    <property type="term" value="F:ATP binding"/>
    <property type="evidence" value="ECO:0007669"/>
    <property type="project" value="InterPro"/>
</dbReference>
<dbReference type="KEGG" id="apo:Arcpr_0539"/>
<dbReference type="PANTHER" id="PTHR42926">
    <property type="match status" value="1"/>
</dbReference>
<evidence type="ECO:0000313" key="8">
    <source>
        <dbReference type="EMBL" id="ADB57605.1"/>
    </source>
</evidence>
<evidence type="ECO:0000256" key="2">
    <source>
        <dbReference type="ARBA" id="ARBA00022553"/>
    </source>
</evidence>
<keyword evidence="6" id="KW-0378">Hydrolase</keyword>
<dbReference type="Proteomes" id="UP000001901">
    <property type="component" value="Chromosome"/>
</dbReference>
<reference evidence="8 9" key="1">
    <citation type="journal article" date="2010" name="Stand. Genomic Sci.">
        <title>Complete genome sequence of Archaeoglobus profundus type strain (AV18).</title>
        <authorList>
            <person name="von Jan M."/>
            <person name="Lapidus A."/>
            <person name="Del Rio T.G."/>
            <person name="Copeland A."/>
            <person name="Tice H."/>
            <person name="Cheng J.F."/>
            <person name="Lucas S."/>
            <person name="Chen F."/>
            <person name="Nolan M."/>
            <person name="Goodwin L."/>
            <person name="Han C."/>
            <person name="Pitluck S."/>
            <person name="Liolios K."/>
            <person name="Ivanova N."/>
            <person name="Mavromatis K."/>
            <person name="Ovchinnikova G."/>
            <person name="Chertkov O."/>
            <person name="Pati A."/>
            <person name="Chen A."/>
            <person name="Palaniappan K."/>
            <person name="Land M."/>
            <person name="Hauser L."/>
            <person name="Chang Y.J."/>
            <person name="Jeffries C.D."/>
            <person name="Saunders E."/>
            <person name="Brettin T."/>
            <person name="Detter J.C."/>
            <person name="Chain P."/>
            <person name="Eichinger K."/>
            <person name="Huber H."/>
            <person name="Spring S."/>
            <person name="Rohde M."/>
            <person name="Goker M."/>
            <person name="Wirth R."/>
            <person name="Woyke T."/>
            <person name="Bristow J."/>
            <person name="Eisen J.A."/>
            <person name="Markowitz V."/>
            <person name="Hugenholtz P."/>
            <person name="Kyrpides N.C."/>
            <person name="Klenk H.P."/>
        </authorList>
    </citation>
    <scope>NUCLEOTIDE SEQUENCE [LARGE SCALE GENOMIC DNA]</scope>
    <source>
        <strain evidence="9">DSM 5631 / JCM 9629 / NBRC 100127 / Av18</strain>
    </source>
</reference>
<accession>D2RH30</accession>
<dbReference type="InterPro" id="IPR003593">
    <property type="entry name" value="AAA+_ATPase"/>
</dbReference>
<dbReference type="PIRSF" id="PIRSF039117">
    <property type="entry name" value="KaiC"/>
    <property type="match status" value="1"/>
</dbReference>
<keyword evidence="3 8" id="KW-0808">Transferase</keyword>
<dbReference type="Pfam" id="PF06745">
    <property type="entry name" value="ATPase"/>
    <property type="match status" value="2"/>
</dbReference>
<keyword evidence="9" id="KW-1185">Reference proteome</keyword>
<dbReference type="InterPro" id="IPR014774">
    <property type="entry name" value="KaiC-like_dom"/>
</dbReference>
<keyword evidence="5" id="KW-0418">Kinase</keyword>
<dbReference type="PANTHER" id="PTHR42926:SF1">
    <property type="entry name" value="CIRCADIAN CLOCK OSCILLATOR PROTEIN KAIC 1"/>
    <property type="match status" value="1"/>
</dbReference>
<gene>
    <name evidence="8" type="ordered locus">Arcpr_0539</name>
</gene>
<dbReference type="InterPro" id="IPR030665">
    <property type="entry name" value="KaiC"/>
</dbReference>
<dbReference type="GO" id="GO:0004674">
    <property type="term" value="F:protein serine/threonine kinase activity"/>
    <property type="evidence" value="ECO:0007669"/>
    <property type="project" value="UniProtKB-EC"/>
</dbReference>
<evidence type="ECO:0000313" key="9">
    <source>
        <dbReference type="Proteomes" id="UP000001901"/>
    </source>
</evidence>
<feature type="domain" description="KaiC" evidence="7">
    <location>
        <begin position="242"/>
        <end position="471"/>
    </location>
</feature>
<evidence type="ECO:0000256" key="3">
    <source>
        <dbReference type="ARBA" id="ARBA00022679"/>
    </source>
</evidence>
<dbReference type="STRING" id="572546.Arcpr_0539"/>
<sequence length="471" mass="52586">MVMRISSGIESLDIILNGGFLPKRSYLIRGGPGSGKTTFCLHFLIEGVKNNENVLFITFGEPSEKIKENAKAIGLSPEGIVFLDLAPSEEFFVKDQTYDIFSPADVERGPTVKTIVETVEKVKPSRVVIDSVTYLRFLAPDVYQYRKQVLSLIDFLTDRGATVLFTSESGVIPDDDLQFIADGVIDLIMEMIGVDIYRRLSVKKFRGSSFLPGYHLIRIGHGGIRIYPRILPQKIERKHIGEKISTGIKELDEMTNGGINRQTITVISGAAGTGKTTLAMRIAYEAALRGENVTYYAFEEDPAIILSRAKKVGMERIRELVEKSLIKIVFAESLKFAPEEALHITLKDLRERNTKLVIIDSLNGAELALVGAEDKRRPIQAILRNLVANGATVILIDEFEANSRGFTRLGVSYLADNIIVLGHYVKDGVTRKYIRVVKMRLSKFSPEIRDFEITSEGIKIGERVKEVQKLC</sequence>
<dbReference type="InterPro" id="IPR010624">
    <property type="entry name" value="KaiC_dom"/>
</dbReference>
<dbReference type="EMBL" id="CP001857">
    <property type="protein sequence ID" value="ADB57605.1"/>
    <property type="molecule type" value="Genomic_DNA"/>
</dbReference>
<dbReference type="SUPFAM" id="SSF52540">
    <property type="entry name" value="P-loop containing nucleoside triphosphate hydrolases"/>
    <property type="match status" value="2"/>
</dbReference>
<dbReference type="OrthoDB" id="51567at2157"/>
<dbReference type="PaxDb" id="572546-Arcpr_0539"/>
<protein>
    <recommendedName>
        <fullName evidence="1">non-specific serine/threonine protein kinase</fullName>
        <ecNumber evidence="1">2.7.11.1</ecNumber>
    </recommendedName>
</protein>
<dbReference type="GO" id="GO:0016787">
    <property type="term" value="F:hydrolase activity"/>
    <property type="evidence" value="ECO:0007669"/>
    <property type="project" value="UniProtKB-KW"/>
</dbReference>
<dbReference type="AlphaFoldDB" id="D2RH30"/>
<name>D2RH30_ARCPA</name>
<dbReference type="InterPro" id="IPR027417">
    <property type="entry name" value="P-loop_NTPase"/>
</dbReference>
<organism evidence="8 9">
    <name type="scientific">Archaeoglobus profundus (strain DSM 5631 / JCM 9629 / NBRC 100127 / Av18)</name>
    <dbReference type="NCBI Taxonomy" id="572546"/>
    <lineage>
        <taxon>Archaea</taxon>
        <taxon>Methanobacteriati</taxon>
        <taxon>Methanobacteriota</taxon>
        <taxon>Archaeoglobi</taxon>
        <taxon>Archaeoglobales</taxon>
        <taxon>Archaeoglobaceae</taxon>
        <taxon>Archaeoglobus</taxon>
    </lineage>
</organism>
<evidence type="ECO:0000256" key="1">
    <source>
        <dbReference type="ARBA" id="ARBA00012513"/>
    </source>
</evidence>
<feature type="domain" description="KaiC" evidence="7">
    <location>
        <begin position="3"/>
        <end position="240"/>
    </location>
</feature>